<evidence type="ECO:0000313" key="2">
    <source>
        <dbReference type="Proteomes" id="UP001153387"/>
    </source>
</evidence>
<dbReference type="GO" id="GO:0005829">
    <property type="term" value="C:cytosol"/>
    <property type="evidence" value="ECO:0007669"/>
    <property type="project" value="TreeGrafter"/>
</dbReference>
<accession>A0A9X4KDP9</accession>
<dbReference type="EMBL" id="JAPDHZ010000002">
    <property type="protein sequence ID" value="MDG0790107.1"/>
    <property type="molecule type" value="Genomic_DNA"/>
</dbReference>
<organism evidence="1 2">
    <name type="scientific">Cohnella ginsengisoli</name>
    <dbReference type="NCBI Taxonomy" id="425004"/>
    <lineage>
        <taxon>Bacteria</taxon>
        <taxon>Bacillati</taxon>
        <taxon>Bacillota</taxon>
        <taxon>Bacilli</taxon>
        <taxon>Bacillales</taxon>
        <taxon>Paenibacillaceae</taxon>
        <taxon>Cohnella</taxon>
    </lineage>
</organism>
<dbReference type="Pfam" id="PF08282">
    <property type="entry name" value="Hydrolase_3"/>
    <property type="match status" value="1"/>
</dbReference>
<dbReference type="NCBIfam" id="TIGR00099">
    <property type="entry name" value="Cof-subfamily"/>
    <property type="match status" value="1"/>
</dbReference>
<keyword evidence="1" id="KW-0378">Hydrolase</keyword>
<dbReference type="Gene3D" id="3.30.1240.10">
    <property type="match status" value="1"/>
</dbReference>
<sequence>MKYKLIALDVDGTLLNDDHELTPRVKQSVTAAAAAGAEIVLCTGRGSASALSVLAQLGLSGTVITHNGASIVDGESRDILQEFPIGSEEAERYLALCRERGIHFDLNTAFDIYVEQLNEQTASMYARMLSEPILRSREDLFPVRTVKISIFAPKEDLDELESHWQDWRHELQTIRSGDYFIDLQHREASKGTALKQWAEKRGIPRERVLAIGNYFNDLDMLQYAGHGVAMDNSPPEVKAAADAVTASNNEDGVALVLEACLAAASTPSR</sequence>
<dbReference type="SUPFAM" id="SSF56784">
    <property type="entry name" value="HAD-like"/>
    <property type="match status" value="1"/>
</dbReference>
<dbReference type="PANTHER" id="PTHR10000">
    <property type="entry name" value="PHOSPHOSERINE PHOSPHATASE"/>
    <property type="match status" value="1"/>
</dbReference>
<dbReference type="AlphaFoldDB" id="A0A9X4KDP9"/>
<proteinExistence type="predicted"/>
<dbReference type="GO" id="GO:0016791">
    <property type="term" value="F:phosphatase activity"/>
    <property type="evidence" value="ECO:0007669"/>
    <property type="project" value="UniProtKB-ARBA"/>
</dbReference>
<name>A0A9X4KDP9_9BACL</name>
<dbReference type="SFLD" id="SFLDS00003">
    <property type="entry name" value="Haloacid_Dehalogenase"/>
    <property type="match status" value="1"/>
</dbReference>
<reference evidence="1 2" key="1">
    <citation type="submission" date="2022-10" db="EMBL/GenBank/DDBJ databases">
        <title>Comparative genomic analysis of Cohnella hashimotonis sp. nov., isolated from the International Space Station.</title>
        <authorList>
            <person name="Simpson A."/>
            <person name="Venkateswaran K."/>
        </authorList>
    </citation>
    <scope>NUCLEOTIDE SEQUENCE [LARGE SCALE GENOMIC DNA]</scope>
    <source>
        <strain evidence="1 2">DSM 18997</strain>
    </source>
</reference>
<gene>
    <name evidence="1" type="ORF">OMP38_03990</name>
</gene>
<evidence type="ECO:0000313" key="1">
    <source>
        <dbReference type="EMBL" id="MDG0790107.1"/>
    </source>
</evidence>
<dbReference type="GO" id="GO:0000287">
    <property type="term" value="F:magnesium ion binding"/>
    <property type="evidence" value="ECO:0007669"/>
    <property type="project" value="TreeGrafter"/>
</dbReference>
<dbReference type="RefSeq" id="WP_277563981.1">
    <property type="nucleotide sequence ID" value="NZ_JAPDHZ010000002.1"/>
</dbReference>
<dbReference type="NCBIfam" id="TIGR01484">
    <property type="entry name" value="HAD-SF-IIB"/>
    <property type="match status" value="1"/>
</dbReference>
<dbReference type="InterPro" id="IPR036412">
    <property type="entry name" value="HAD-like_sf"/>
</dbReference>
<dbReference type="InterPro" id="IPR006379">
    <property type="entry name" value="HAD-SF_hydro_IIB"/>
</dbReference>
<dbReference type="InterPro" id="IPR000150">
    <property type="entry name" value="Cof"/>
</dbReference>
<protein>
    <submittedName>
        <fullName evidence="1">Cof-type HAD-IIB family hydrolase</fullName>
    </submittedName>
</protein>
<dbReference type="PANTHER" id="PTHR10000:SF8">
    <property type="entry name" value="HAD SUPERFAMILY HYDROLASE-LIKE, TYPE 3"/>
    <property type="match status" value="1"/>
</dbReference>
<dbReference type="InterPro" id="IPR023214">
    <property type="entry name" value="HAD_sf"/>
</dbReference>
<comment type="caution">
    <text evidence="1">The sequence shown here is derived from an EMBL/GenBank/DDBJ whole genome shotgun (WGS) entry which is preliminary data.</text>
</comment>
<keyword evidence="2" id="KW-1185">Reference proteome</keyword>
<dbReference type="SFLD" id="SFLDG01140">
    <property type="entry name" value="C2.B:_Phosphomannomutase_and_P"/>
    <property type="match status" value="1"/>
</dbReference>
<dbReference type="Gene3D" id="3.40.50.1000">
    <property type="entry name" value="HAD superfamily/HAD-like"/>
    <property type="match status" value="1"/>
</dbReference>
<dbReference type="CDD" id="cd07516">
    <property type="entry name" value="HAD_Pase"/>
    <property type="match status" value="1"/>
</dbReference>
<dbReference type="Proteomes" id="UP001153387">
    <property type="component" value="Unassembled WGS sequence"/>
</dbReference>
<dbReference type="PROSITE" id="PS01228">
    <property type="entry name" value="COF_1"/>
    <property type="match status" value="1"/>
</dbReference>